<dbReference type="RefSeq" id="WP_380025594.1">
    <property type="nucleotide sequence ID" value="NZ_JBHSHC010000081.1"/>
</dbReference>
<evidence type="ECO:0000313" key="2">
    <source>
        <dbReference type="EMBL" id="MFC4767671.1"/>
    </source>
</evidence>
<feature type="domain" description="Thiopeptide-type bacteriocin biosynthesis" evidence="1">
    <location>
        <begin position="3"/>
        <end position="304"/>
    </location>
</feature>
<dbReference type="EMBL" id="JBHSHC010000081">
    <property type="protein sequence ID" value="MFC4767671.1"/>
    <property type="molecule type" value="Genomic_DNA"/>
</dbReference>
<gene>
    <name evidence="2" type="ORF">ACFO8Q_09890</name>
</gene>
<comment type="caution">
    <text evidence="2">The sequence shown here is derived from an EMBL/GenBank/DDBJ whole genome shotgun (WGS) entry which is preliminary data.</text>
</comment>
<dbReference type="Pfam" id="PF14028">
    <property type="entry name" value="Lant_dehydr_C"/>
    <property type="match status" value="1"/>
</dbReference>
<evidence type="ECO:0000313" key="3">
    <source>
        <dbReference type="Proteomes" id="UP001596002"/>
    </source>
</evidence>
<sequence length="312" mass="37346">MGWHSYHVFYHDQEKWDRLIVEMFHELNRKWEKRPFPPFFFIRYWEGGPHLRWRFRDLDKEQQRDVLETVESFFVAHPSTVMVSKDEYYKQYQVLTDKSRELDWHPNQTIAQMEYQPEVERYNGEKMMALSEVQFEFSSRYVIKLLSTNSVSLQQKYNIGMQSIAYMVKSLGLNCQQEIDFLRSYCLSTLQTYQPQSVEAALYQFEEILVKNSAVMQEVVRYYWSEQADNSFYRQYQAFAGEVAEAVERGEFVPNGVKIPSIVEWDDKATALGQLYWSWIHMHCNRWGISPIMEAQITFLLSRSLKEWGNQG</sequence>
<accession>A0ABV9PZI1</accession>
<evidence type="ECO:0000259" key="1">
    <source>
        <dbReference type="Pfam" id="PF14028"/>
    </source>
</evidence>
<dbReference type="NCBIfam" id="TIGR03891">
    <property type="entry name" value="thiopep_ocin"/>
    <property type="match status" value="1"/>
</dbReference>
<dbReference type="Proteomes" id="UP001596002">
    <property type="component" value="Unassembled WGS sequence"/>
</dbReference>
<organism evidence="2 3">
    <name type="scientific">Effusibacillus consociatus</name>
    <dbReference type="NCBI Taxonomy" id="1117041"/>
    <lineage>
        <taxon>Bacteria</taxon>
        <taxon>Bacillati</taxon>
        <taxon>Bacillota</taxon>
        <taxon>Bacilli</taxon>
        <taxon>Bacillales</taxon>
        <taxon>Alicyclobacillaceae</taxon>
        <taxon>Effusibacillus</taxon>
    </lineage>
</organism>
<protein>
    <submittedName>
        <fullName evidence="2">Thiopeptide-type bacteriocin biosynthesis protein</fullName>
    </submittedName>
</protein>
<proteinExistence type="predicted"/>
<reference evidence="3" key="1">
    <citation type="journal article" date="2019" name="Int. J. Syst. Evol. Microbiol.">
        <title>The Global Catalogue of Microorganisms (GCM) 10K type strain sequencing project: providing services to taxonomists for standard genome sequencing and annotation.</title>
        <authorList>
            <consortium name="The Broad Institute Genomics Platform"/>
            <consortium name="The Broad Institute Genome Sequencing Center for Infectious Disease"/>
            <person name="Wu L."/>
            <person name="Ma J."/>
        </authorList>
    </citation>
    <scope>NUCLEOTIDE SEQUENCE [LARGE SCALE GENOMIC DNA]</scope>
    <source>
        <strain evidence="3">WYCCWR 12678</strain>
    </source>
</reference>
<name>A0ABV9PZI1_9BACL</name>
<dbReference type="InterPro" id="IPR023809">
    <property type="entry name" value="Thiopep_bacteriocin_synth_dom"/>
</dbReference>
<keyword evidence="3" id="KW-1185">Reference proteome</keyword>